<keyword evidence="4" id="KW-1185">Reference proteome</keyword>
<protein>
    <submittedName>
        <fullName evidence="3">Uncharacterized protein</fullName>
    </submittedName>
</protein>
<feature type="coiled-coil region" evidence="1">
    <location>
        <begin position="193"/>
        <end position="255"/>
    </location>
</feature>
<gene>
    <name evidence="3" type="ORF">LTR91_005346</name>
</gene>
<reference evidence="3" key="1">
    <citation type="submission" date="2023-06" db="EMBL/GenBank/DDBJ databases">
        <title>Black Yeasts Isolated from many extreme environments.</title>
        <authorList>
            <person name="Coleine C."/>
            <person name="Stajich J.E."/>
            <person name="Selbmann L."/>
        </authorList>
    </citation>
    <scope>NUCLEOTIDE SEQUENCE</scope>
    <source>
        <strain evidence="3">CCFEE 5200</strain>
    </source>
</reference>
<evidence type="ECO:0000256" key="2">
    <source>
        <dbReference type="SAM" id="MobiDB-lite"/>
    </source>
</evidence>
<feature type="region of interest" description="Disordered" evidence="2">
    <location>
        <begin position="39"/>
        <end position="58"/>
    </location>
</feature>
<sequence length="317" mass="35571">MPPSSKPGFLARYKLNLRDVLHSSHIDLLGCKAVKPCAPSTIREDSGDDSETKDMDEVPPVSAQTIAPGAGEGPYPFTDIAAIPSYNITRRHSAPTLRPGAAESTPPIEMPGCPHQSCPVHEPSPLIRALQNATRENHHLSTRIREAKTELDLLATEAKGNTHHIRHLHDEQRTTDRKLRSMRGEAVRMIVSIVVLKQKNQALTAQLEHLQTDRRVYSRVIHQGTRKQLELQGEIRELERQRERDRGALKAVRGRTWVPGWCWKAKIAELAMKLDGAEMLVRERGGTISELDAEIVELREKLGEYRQDSCAERIGAR</sequence>
<accession>A0AAN6KTN3</accession>
<evidence type="ECO:0000313" key="3">
    <source>
        <dbReference type="EMBL" id="KAK1001870.1"/>
    </source>
</evidence>
<dbReference type="AlphaFoldDB" id="A0AAN6KTN3"/>
<evidence type="ECO:0000256" key="1">
    <source>
        <dbReference type="SAM" id="Coils"/>
    </source>
</evidence>
<comment type="caution">
    <text evidence="3">The sequence shown here is derived from an EMBL/GenBank/DDBJ whole genome shotgun (WGS) entry which is preliminary data.</text>
</comment>
<organism evidence="3 4">
    <name type="scientific">Friedmanniomyces endolithicus</name>
    <dbReference type="NCBI Taxonomy" id="329885"/>
    <lineage>
        <taxon>Eukaryota</taxon>
        <taxon>Fungi</taxon>
        <taxon>Dikarya</taxon>
        <taxon>Ascomycota</taxon>
        <taxon>Pezizomycotina</taxon>
        <taxon>Dothideomycetes</taxon>
        <taxon>Dothideomycetidae</taxon>
        <taxon>Mycosphaerellales</taxon>
        <taxon>Teratosphaeriaceae</taxon>
        <taxon>Friedmanniomyces</taxon>
    </lineage>
</organism>
<evidence type="ECO:0000313" key="4">
    <source>
        <dbReference type="Proteomes" id="UP001175353"/>
    </source>
</evidence>
<name>A0AAN6KTN3_9PEZI</name>
<keyword evidence="1" id="KW-0175">Coiled coil</keyword>
<proteinExistence type="predicted"/>
<dbReference type="Proteomes" id="UP001175353">
    <property type="component" value="Unassembled WGS sequence"/>
</dbReference>
<dbReference type="EMBL" id="JAUJLE010000033">
    <property type="protein sequence ID" value="KAK1001870.1"/>
    <property type="molecule type" value="Genomic_DNA"/>
</dbReference>
<feature type="compositionally biased region" description="Basic and acidic residues" evidence="2">
    <location>
        <begin position="42"/>
        <end position="56"/>
    </location>
</feature>